<protein>
    <recommendedName>
        <fullName evidence="5">Glycosyl transferase</fullName>
    </recommendedName>
</protein>
<evidence type="ECO:0008006" key="5">
    <source>
        <dbReference type="Google" id="ProtNLM"/>
    </source>
</evidence>
<accession>A0A1F7JIK4</accession>
<comment type="caution">
    <text evidence="3">The sequence shown here is derived from an EMBL/GenBank/DDBJ whole genome shotgun (WGS) entry which is preliminary data.</text>
</comment>
<dbReference type="PANTHER" id="PTHR34136">
    <property type="match status" value="1"/>
</dbReference>
<evidence type="ECO:0000256" key="1">
    <source>
        <dbReference type="ARBA" id="ARBA00022676"/>
    </source>
</evidence>
<sequence>MKRSGIFGIAIPTQSNQQILEKILKNVHQATDFYHIVSLNPENMILCRQDDNFKRVVERSQTRIIDGVGILWASRLLGIKVGEKLSGVDLMKELLKVGNDERSKVMLIGGKENIADRVVECQSKQFPHIDFKAAKAIQNIKFPKEEEEDQLFSIVAAFKPRLIFVAFGSPMQELWIDKNRHKFGKCVILGVGGGFDFLSGSVIRAPKLIQDLGGEWLFRLLLQPWRWRRQLRLIKFIWLVFKEKLDIRDKN</sequence>
<gene>
    <name evidence="3" type="ORF">A3H78_01120</name>
</gene>
<dbReference type="CDD" id="cd06533">
    <property type="entry name" value="Glyco_transf_WecG_TagA"/>
    <property type="match status" value="1"/>
</dbReference>
<dbReference type="PANTHER" id="PTHR34136:SF1">
    <property type="entry name" value="UDP-N-ACETYL-D-MANNOSAMINURONIC ACID TRANSFERASE"/>
    <property type="match status" value="1"/>
</dbReference>
<proteinExistence type="predicted"/>
<reference evidence="3 4" key="1">
    <citation type="journal article" date="2016" name="Nat. Commun.">
        <title>Thousands of microbial genomes shed light on interconnected biogeochemical processes in an aquifer system.</title>
        <authorList>
            <person name="Anantharaman K."/>
            <person name="Brown C.T."/>
            <person name="Hug L.A."/>
            <person name="Sharon I."/>
            <person name="Castelle C.J."/>
            <person name="Probst A.J."/>
            <person name="Thomas B.C."/>
            <person name="Singh A."/>
            <person name="Wilkins M.J."/>
            <person name="Karaoz U."/>
            <person name="Brodie E.L."/>
            <person name="Williams K.H."/>
            <person name="Hubbard S.S."/>
            <person name="Banfield J.F."/>
        </authorList>
    </citation>
    <scope>NUCLEOTIDE SEQUENCE [LARGE SCALE GENOMIC DNA]</scope>
</reference>
<dbReference type="AlphaFoldDB" id="A0A1F7JIK4"/>
<dbReference type="EMBL" id="MGAV01000003">
    <property type="protein sequence ID" value="OGK55443.1"/>
    <property type="molecule type" value="Genomic_DNA"/>
</dbReference>
<dbReference type="InterPro" id="IPR004629">
    <property type="entry name" value="WecG_TagA_CpsF"/>
</dbReference>
<dbReference type="GO" id="GO:0016758">
    <property type="term" value="F:hexosyltransferase activity"/>
    <property type="evidence" value="ECO:0007669"/>
    <property type="project" value="TreeGrafter"/>
</dbReference>
<organism evidence="3 4">
    <name type="scientific">Candidatus Roizmanbacteria bacterium RIFCSPLOWO2_02_FULL_36_11</name>
    <dbReference type="NCBI Taxonomy" id="1802071"/>
    <lineage>
        <taxon>Bacteria</taxon>
        <taxon>Candidatus Roizmaniibacteriota</taxon>
    </lineage>
</organism>
<dbReference type="Pfam" id="PF03808">
    <property type="entry name" value="Glyco_tran_WecG"/>
    <property type="match status" value="1"/>
</dbReference>
<evidence type="ECO:0000313" key="4">
    <source>
        <dbReference type="Proteomes" id="UP000177418"/>
    </source>
</evidence>
<dbReference type="Proteomes" id="UP000177418">
    <property type="component" value="Unassembled WGS sequence"/>
</dbReference>
<keyword evidence="2" id="KW-0808">Transferase</keyword>
<evidence type="ECO:0000256" key="2">
    <source>
        <dbReference type="ARBA" id="ARBA00022679"/>
    </source>
</evidence>
<dbReference type="NCBIfam" id="TIGR00696">
    <property type="entry name" value="wecG_tagA_cpsF"/>
    <property type="match status" value="1"/>
</dbReference>
<evidence type="ECO:0000313" key="3">
    <source>
        <dbReference type="EMBL" id="OGK55443.1"/>
    </source>
</evidence>
<name>A0A1F7JIK4_9BACT</name>
<keyword evidence="1" id="KW-0328">Glycosyltransferase</keyword>